<sequence>MMAHSLYSDAPLCSSSDKISVSISCPHGTDLFSVQNRRSTAPTSTIHLITLVSSAVHHHIAISGISIDSCSLTAAVTTNPKKLGSASSFSLLRWETRSTMCALEMHPTVNSSSSTTSTTTCVHRFGNGREWRRLQLYKWVGFLWPICLVYQLGHKDYMFTKSNGPMNIALSIINRRSKSKSPLLAEKSDPSFPLGKRFVPHSSHSGERSIPSSSLLGERTLQFFFFCEKKTVLPCSFSLKGGLPPYLISGNFFNYFTNLLSCVVALFKAREDTIEFVVPTNFGGESCYSTSFVTRFQKSGLAVIILSTHLIFVSNSLSYSFRYLYALIYVAFMVYCTHQRG</sequence>
<dbReference type="Gramene" id="KFK22739">
    <property type="protein sequence ID" value="KFK22739"/>
    <property type="gene ID" value="AALP_AAs73382U000100"/>
</dbReference>
<evidence type="ECO:0000313" key="2">
    <source>
        <dbReference type="Proteomes" id="UP000029120"/>
    </source>
</evidence>
<dbReference type="AlphaFoldDB" id="A0A087FYN7"/>
<name>A0A087FYN7_ARAAL</name>
<keyword evidence="2" id="KW-1185">Reference proteome</keyword>
<organism evidence="1 2">
    <name type="scientific">Arabis alpina</name>
    <name type="common">Alpine rock-cress</name>
    <dbReference type="NCBI Taxonomy" id="50452"/>
    <lineage>
        <taxon>Eukaryota</taxon>
        <taxon>Viridiplantae</taxon>
        <taxon>Streptophyta</taxon>
        <taxon>Embryophyta</taxon>
        <taxon>Tracheophyta</taxon>
        <taxon>Spermatophyta</taxon>
        <taxon>Magnoliopsida</taxon>
        <taxon>eudicotyledons</taxon>
        <taxon>Gunneridae</taxon>
        <taxon>Pentapetalae</taxon>
        <taxon>rosids</taxon>
        <taxon>malvids</taxon>
        <taxon>Brassicales</taxon>
        <taxon>Brassicaceae</taxon>
        <taxon>Arabideae</taxon>
        <taxon>Arabis</taxon>
    </lineage>
</organism>
<protein>
    <submittedName>
        <fullName evidence="1">Uncharacterized protein</fullName>
    </submittedName>
</protein>
<gene>
    <name evidence="1" type="ORF">AALP_AAs73382U000100</name>
</gene>
<proteinExistence type="predicted"/>
<evidence type="ECO:0000313" key="1">
    <source>
        <dbReference type="EMBL" id="KFK22739.1"/>
    </source>
</evidence>
<dbReference type="EMBL" id="KL986111">
    <property type="protein sequence ID" value="KFK22739.1"/>
    <property type="molecule type" value="Genomic_DNA"/>
</dbReference>
<accession>A0A087FYN7</accession>
<dbReference type="Proteomes" id="UP000029120">
    <property type="component" value="Unassembled WGS sequence"/>
</dbReference>
<reference evidence="2" key="1">
    <citation type="journal article" date="2015" name="Nat. Plants">
        <title>Genome expansion of Arabis alpina linked with retrotransposition and reduced symmetric DNA methylation.</title>
        <authorList>
            <person name="Willing E.M."/>
            <person name="Rawat V."/>
            <person name="Mandakova T."/>
            <person name="Maumus F."/>
            <person name="James G.V."/>
            <person name="Nordstroem K.J."/>
            <person name="Becker C."/>
            <person name="Warthmann N."/>
            <person name="Chica C."/>
            <person name="Szarzynska B."/>
            <person name="Zytnicki M."/>
            <person name="Albani M.C."/>
            <person name="Kiefer C."/>
            <person name="Bergonzi S."/>
            <person name="Castaings L."/>
            <person name="Mateos J.L."/>
            <person name="Berns M.C."/>
            <person name="Bujdoso N."/>
            <person name="Piofczyk T."/>
            <person name="de Lorenzo L."/>
            <person name="Barrero-Sicilia C."/>
            <person name="Mateos I."/>
            <person name="Piednoel M."/>
            <person name="Hagmann J."/>
            <person name="Chen-Min-Tao R."/>
            <person name="Iglesias-Fernandez R."/>
            <person name="Schuster S.C."/>
            <person name="Alonso-Blanco C."/>
            <person name="Roudier F."/>
            <person name="Carbonero P."/>
            <person name="Paz-Ares J."/>
            <person name="Davis S.J."/>
            <person name="Pecinka A."/>
            <person name="Quesneville H."/>
            <person name="Colot V."/>
            <person name="Lysak M.A."/>
            <person name="Weigel D."/>
            <person name="Coupland G."/>
            <person name="Schneeberger K."/>
        </authorList>
    </citation>
    <scope>NUCLEOTIDE SEQUENCE [LARGE SCALE GENOMIC DNA]</scope>
    <source>
        <strain evidence="2">cv. Pajares</strain>
    </source>
</reference>